<dbReference type="Proteomes" id="UP001165060">
    <property type="component" value="Unassembled WGS sequence"/>
</dbReference>
<name>A0ABQ6M9H2_9STRA</name>
<gene>
    <name evidence="1" type="ORF">TeGR_g7262</name>
</gene>
<keyword evidence="2" id="KW-1185">Reference proteome</keyword>
<dbReference type="SUPFAM" id="SSF48452">
    <property type="entry name" value="TPR-like"/>
    <property type="match status" value="1"/>
</dbReference>
<protein>
    <submittedName>
        <fullName evidence="1">Uncharacterized protein</fullName>
    </submittedName>
</protein>
<dbReference type="PANTHER" id="PTHR45588">
    <property type="entry name" value="TPR DOMAIN-CONTAINING PROTEIN"/>
    <property type="match status" value="1"/>
</dbReference>
<evidence type="ECO:0000313" key="1">
    <source>
        <dbReference type="EMBL" id="GMI22189.1"/>
    </source>
</evidence>
<accession>A0ABQ6M9H2</accession>
<comment type="caution">
    <text evidence="1">The sequence shown here is derived from an EMBL/GenBank/DDBJ whole genome shotgun (WGS) entry which is preliminary data.</text>
</comment>
<dbReference type="PANTHER" id="PTHR45588:SF1">
    <property type="entry name" value="WW DOMAIN-CONTAINING PROTEIN"/>
    <property type="match status" value="1"/>
</dbReference>
<reference evidence="1 2" key="1">
    <citation type="journal article" date="2023" name="Commun. Biol.">
        <title>Genome analysis of Parmales, the sister group of diatoms, reveals the evolutionary specialization of diatoms from phago-mixotrophs to photoautotrophs.</title>
        <authorList>
            <person name="Ban H."/>
            <person name="Sato S."/>
            <person name="Yoshikawa S."/>
            <person name="Yamada K."/>
            <person name="Nakamura Y."/>
            <person name="Ichinomiya M."/>
            <person name="Sato N."/>
            <person name="Blanc-Mathieu R."/>
            <person name="Endo H."/>
            <person name="Kuwata A."/>
            <person name="Ogata H."/>
        </authorList>
    </citation>
    <scope>NUCLEOTIDE SEQUENCE [LARGE SCALE GENOMIC DNA]</scope>
</reference>
<evidence type="ECO:0000313" key="2">
    <source>
        <dbReference type="Proteomes" id="UP001165060"/>
    </source>
</evidence>
<dbReference type="Gene3D" id="1.25.40.10">
    <property type="entry name" value="Tetratricopeptide repeat domain"/>
    <property type="match status" value="1"/>
</dbReference>
<dbReference type="EMBL" id="BRYB01000076">
    <property type="protein sequence ID" value="GMI22189.1"/>
    <property type="molecule type" value="Genomic_DNA"/>
</dbReference>
<sequence>MNCSAPFNPFMGSYQFLSGITTPSANAQHFFQQGVDHQFGFNQAESQKSFACCMEADPAAPMCHWGMAYALGPFLNKGQCGEDEWERANFHASAAADLLSQADSFTREEEILVGSFLARFPSGDFEYNQTTASMAYRDFLKGAVEEVDSLDLLSLYGEAEMDVMASAGAAYYHDSLQLTHGAARPEAEAAIAAFQTVLRAADHPLALHLYIHITEPLSPGVDASAGEAAADALRLLNFTGSGHMEHMPGHLFLRVGRYADVVRNNELAARADDEYSGAGHLPYGPAHNTFFLVAAACLDGQYEEAARFGQKMRDIYRRGDVGDSPGVEEGWNALTYVHVRFGKWQELLDDADDVVPEDVVPEGVEEARSYAAALRHFGRGVALFKTGEAEAAGEELEMLAEVEGEVAEKYADRTRVARLMLGALLADEGDREDMARAAAEETNSWAYNSPPHWALSTNDCLGQVLGAAGAAGGAEDAFDLGLKEYPDQSWSYFGKADAMEMAGQEGAEDVRKMGRDTWERSDQAFVAPCLMFA</sequence>
<proteinExistence type="predicted"/>
<organism evidence="1 2">
    <name type="scientific">Tetraparma gracilis</name>
    <dbReference type="NCBI Taxonomy" id="2962635"/>
    <lineage>
        <taxon>Eukaryota</taxon>
        <taxon>Sar</taxon>
        <taxon>Stramenopiles</taxon>
        <taxon>Ochrophyta</taxon>
        <taxon>Bolidophyceae</taxon>
        <taxon>Parmales</taxon>
        <taxon>Triparmaceae</taxon>
        <taxon>Tetraparma</taxon>
    </lineage>
</organism>
<dbReference type="InterPro" id="IPR011990">
    <property type="entry name" value="TPR-like_helical_dom_sf"/>
</dbReference>